<dbReference type="EMBL" id="OU963862">
    <property type="protein sequence ID" value="CAH0381268.1"/>
    <property type="molecule type" value="Genomic_DNA"/>
</dbReference>
<reference evidence="7" key="1">
    <citation type="submission" date="2021-12" db="EMBL/GenBank/DDBJ databases">
        <authorList>
            <person name="King R."/>
        </authorList>
    </citation>
    <scope>NUCLEOTIDE SEQUENCE</scope>
</reference>
<dbReference type="Gene3D" id="3.30.160.60">
    <property type="entry name" value="Classic Zinc Finger"/>
    <property type="match status" value="2"/>
</dbReference>
<evidence type="ECO:0000256" key="4">
    <source>
        <dbReference type="ARBA" id="ARBA00022833"/>
    </source>
</evidence>
<keyword evidence="8" id="KW-1185">Reference proteome</keyword>
<dbReference type="Pfam" id="PF00096">
    <property type="entry name" value="zf-C2H2"/>
    <property type="match status" value="1"/>
</dbReference>
<evidence type="ECO:0000313" key="7">
    <source>
        <dbReference type="EMBL" id="CAH0381268.1"/>
    </source>
</evidence>
<proteinExistence type="predicted"/>
<dbReference type="PANTHER" id="PTHR24403">
    <property type="entry name" value="ZINC FINGER PROTEIN"/>
    <property type="match status" value="1"/>
</dbReference>
<dbReference type="AlphaFoldDB" id="A0A9P0EYL2"/>
<feature type="domain" description="C2H2-type" evidence="6">
    <location>
        <begin position="54"/>
        <end position="81"/>
    </location>
</feature>
<gene>
    <name evidence="7" type="ORF">BEMITA_LOCUS937</name>
</gene>
<evidence type="ECO:0000256" key="2">
    <source>
        <dbReference type="ARBA" id="ARBA00022737"/>
    </source>
</evidence>
<name>A0A9P0EYL2_BEMTA</name>
<feature type="domain" description="C2H2-type" evidence="6">
    <location>
        <begin position="116"/>
        <end position="141"/>
    </location>
</feature>
<dbReference type="GO" id="GO:0005634">
    <property type="term" value="C:nucleus"/>
    <property type="evidence" value="ECO:0007669"/>
    <property type="project" value="TreeGrafter"/>
</dbReference>
<dbReference type="PROSITE" id="PS00028">
    <property type="entry name" value="ZINC_FINGER_C2H2_1"/>
    <property type="match status" value="1"/>
</dbReference>
<accession>A0A9P0EYL2</accession>
<evidence type="ECO:0000256" key="1">
    <source>
        <dbReference type="ARBA" id="ARBA00022723"/>
    </source>
</evidence>
<dbReference type="InterPro" id="IPR036236">
    <property type="entry name" value="Znf_C2H2_sf"/>
</dbReference>
<sequence length="141" mass="16117">MGRMRRHTYLPRTEKIVLDATPAPQDGRVSITKVSVAKGAKGDKDVQGGKSYPYHCGVCGQGFAWRTSRDRHARVRHAEVPKLHYCDLCGRVYRWKVSARRHQLNECAQALDKRQFTCTLCPFVTKQKSSLKDHILNVHNE</sequence>
<dbReference type="PROSITE" id="PS50157">
    <property type="entry name" value="ZINC_FINGER_C2H2_2"/>
    <property type="match status" value="2"/>
</dbReference>
<organism evidence="7 8">
    <name type="scientific">Bemisia tabaci</name>
    <name type="common">Sweetpotato whitefly</name>
    <name type="synonym">Aleurodes tabaci</name>
    <dbReference type="NCBI Taxonomy" id="7038"/>
    <lineage>
        <taxon>Eukaryota</taxon>
        <taxon>Metazoa</taxon>
        <taxon>Ecdysozoa</taxon>
        <taxon>Arthropoda</taxon>
        <taxon>Hexapoda</taxon>
        <taxon>Insecta</taxon>
        <taxon>Pterygota</taxon>
        <taxon>Neoptera</taxon>
        <taxon>Paraneoptera</taxon>
        <taxon>Hemiptera</taxon>
        <taxon>Sternorrhyncha</taxon>
        <taxon>Aleyrodoidea</taxon>
        <taxon>Aleyrodidae</taxon>
        <taxon>Aleyrodinae</taxon>
        <taxon>Bemisia</taxon>
    </lineage>
</organism>
<keyword evidence="3 5" id="KW-0863">Zinc-finger</keyword>
<keyword evidence="1" id="KW-0479">Metal-binding</keyword>
<evidence type="ECO:0000256" key="3">
    <source>
        <dbReference type="ARBA" id="ARBA00022771"/>
    </source>
</evidence>
<dbReference type="Proteomes" id="UP001152759">
    <property type="component" value="Chromosome 1"/>
</dbReference>
<dbReference type="SUPFAM" id="SSF57667">
    <property type="entry name" value="beta-beta-alpha zinc fingers"/>
    <property type="match status" value="2"/>
</dbReference>
<dbReference type="GO" id="GO:0010468">
    <property type="term" value="P:regulation of gene expression"/>
    <property type="evidence" value="ECO:0007669"/>
    <property type="project" value="TreeGrafter"/>
</dbReference>
<evidence type="ECO:0000259" key="6">
    <source>
        <dbReference type="PROSITE" id="PS50157"/>
    </source>
</evidence>
<dbReference type="InterPro" id="IPR013087">
    <property type="entry name" value="Znf_C2H2_type"/>
</dbReference>
<evidence type="ECO:0000256" key="5">
    <source>
        <dbReference type="PROSITE-ProRule" id="PRU00042"/>
    </source>
</evidence>
<keyword evidence="4" id="KW-0862">Zinc</keyword>
<dbReference type="SMART" id="SM00355">
    <property type="entry name" value="ZnF_C2H2"/>
    <property type="match status" value="3"/>
</dbReference>
<evidence type="ECO:0000313" key="8">
    <source>
        <dbReference type="Proteomes" id="UP001152759"/>
    </source>
</evidence>
<keyword evidence="2" id="KW-0677">Repeat</keyword>
<protein>
    <recommendedName>
        <fullName evidence="6">C2H2-type domain-containing protein</fullName>
    </recommendedName>
</protein>
<dbReference type="GO" id="GO:0008270">
    <property type="term" value="F:zinc ion binding"/>
    <property type="evidence" value="ECO:0007669"/>
    <property type="project" value="UniProtKB-KW"/>
</dbReference>
<dbReference type="PANTHER" id="PTHR24403:SF67">
    <property type="entry name" value="FI01116P-RELATED"/>
    <property type="match status" value="1"/>
</dbReference>
<dbReference type="InterPro" id="IPR050688">
    <property type="entry name" value="Zinc_finger/UBP_domain"/>
</dbReference>